<organism evidence="4 5">
    <name type="scientific">Baekduia soli</name>
    <dbReference type="NCBI Taxonomy" id="496014"/>
    <lineage>
        <taxon>Bacteria</taxon>
        <taxon>Bacillati</taxon>
        <taxon>Actinomycetota</taxon>
        <taxon>Thermoleophilia</taxon>
        <taxon>Solirubrobacterales</taxon>
        <taxon>Baekduiaceae</taxon>
        <taxon>Baekduia</taxon>
    </lineage>
</organism>
<dbReference type="InterPro" id="IPR036856">
    <property type="entry name" value="Ald_Oxase/Xan_DH_a/b_sf"/>
</dbReference>
<protein>
    <submittedName>
        <fullName evidence="4">Xanthine dehydrogenase family protein molybdopterin-binding subunit</fullName>
    </submittedName>
</protein>
<dbReference type="InterPro" id="IPR046867">
    <property type="entry name" value="AldOxase/xan_DH_MoCoBD2"/>
</dbReference>
<dbReference type="SMART" id="SM01008">
    <property type="entry name" value="Ald_Xan_dh_C"/>
    <property type="match status" value="1"/>
</dbReference>
<dbReference type="OrthoDB" id="135295at2"/>
<dbReference type="PANTHER" id="PTHR11908">
    <property type="entry name" value="XANTHINE DEHYDROGENASE"/>
    <property type="match status" value="1"/>
</dbReference>
<dbReference type="RefSeq" id="WP_146919862.1">
    <property type="nucleotide sequence ID" value="NZ_CP042430.1"/>
</dbReference>
<dbReference type="Pfam" id="PF02738">
    <property type="entry name" value="MoCoBD_1"/>
    <property type="match status" value="1"/>
</dbReference>
<dbReference type="InterPro" id="IPR037165">
    <property type="entry name" value="AldOxase/xan_DH_Mopterin-bd_sf"/>
</dbReference>
<name>A0A5B8U5I6_9ACTN</name>
<dbReference type="Gene3D" id="3.90.1170.50">
    <property type="entry name" value="Aldehyde oxidase/xanthine dehydrogenase, a/b hammerhead"/>
    <property type="match status" value="1"/>
</dbReference>
<evidence type="ECO:0000259" key="3">
    <source>
        <dbReference type="SMART" id="SM01008"/>
    </source>
</evidence>
<dbReference type="GO" id="GO:0005506">
    <property type="term" value="F:iron ion binding"/>
    <property type="evidence" value="ECO:0007669"/>
    <property type="project" value="InterPro"/>
</dbReference>
<dbReference type="InterPro" id="IPR008274">
    <property type="entry name" value="AldOxase/xan_DH_MoCoBD1"/>
</dbReference>
<evidence type="ECO:0000256" key="1">
    <source>
        <dbReference type="ARBA" id="ARBA00022505"/>
    </source>
</evidence>
<dbReference type="InterPro" id="IPR000674">
    <property type="entry name" value="Ald_Oxase/Xan_DH_a/b"/>
</dbReference>
<accession>A0A5B8U5I6</accession>
<dbReference type="SUPFAM" id="SSF56003">
    <property type="entry name" value="Molybdenum cofactor-binding domain"/>
    <property type="match status" value="1"/>
</dbReference>
<dbReference type="SUPFAM" id="SSF54665">
    <property type="entry name" value="CO dehydrogenase molybdoprotein N-domain-like"/>
    <property type="match status" value="1"/>
</dbReference>
<dbReference type="Pfam" id="PF01315">
    <property type="entry name" value="Ald_Xan_dh_C"/>
    <property type="match status" value="1"/>
</dbReference>
<keyword evidence="5" id="KW-1185">Reference proteome</keyword>
<dbReference type="Pfam" id="PF20256">
    <property type="entry name" value="MoCoBD_2"/>
    <property type="match status" value="2"/>
</dbReference>
<dbReference type="KEGG" id="bsol:FSW04_12950"/>
<evidence type="ECO:0000313" key="4">
    <source>
        <dbReference type="EMBL" id="QEC48386.1"/>
    </source>
</evidence>
<evidence type="ECO:0000313" key="5">
    <source>
        <dbReference type="Proteomes" id="UP000321805"/>
    </source>
</evidence>
<keyword evidence="1" id="KW-0500">Molybdenum</keyword>
<dbReference type="EMBL" id="CP042430">
    <property type="protein sequence ID" value="QEC48386.1"/>
    <property type="molecule type" value="Genomic_DNA"/>
</dbReference>
<feature type="domain" description="Aldehyde oxidase/xanthine dehydrogenase a/b hammerhead" evidence="3">
    <location>
        <begin position="25"/>
        <end position="129"/>
    </location>
</feature>
<sequence>MTPTTLTAGAIGQPVRRIEGRQKVTGAARYAVEHPADDVAHAWIVQSTVARGTVGDVDPGPVLALPGVLAVMTHADAPRLQDPDDPELAVLQSPRVAYRGQIVAAVVATSLETAREAARVLEVPIRAEDHDVVLREGHPEAYTPEVVNPSFPAETTTGDIEAGLNDAAVVHDATYRTSPLHNSPMEPHATLAVWDDDGSLTVHDSNQAASTHRAALAQVLGLESGQVRVIARHVGGGFGSKGSARPQLVLAAMLARAVGRPVKLAVTRQQTFAFTGYRTPTIQRVRLGADADGRLLAIDHHALEQTSTLKEFAEQTCVATRMMYAAPNRHTTHDLVALDVPTPSWMRAPGECPGMFALESAMDELAVALGMDPIELRVRNEPEAEPESGRAWSSRNLVACLRDGAQRFGWAERDPTPGTRRDGRWLVGTGVAASTYPAYQQPSSARARALPGGAFVVEIAAADIGTGGRTALTQIAADALQTGLERVTVQIGDSALPRASVAGGSSGTASWGTAVTLACRALRQRLEAHDGDLPPDGLQAEASTDDLLKGREDLARHAFGAQFAEVRVDADTGEVRVPRLLGVFAAGRIINPQTARSQLIGGMTMGLSMALHEASIVDGEFGDFLNHDLAGYHVAAHADVPGVEAHWVQETDEHLNPMGSKGIGEIGIVGTAAAIANAVHHATGIRIRALPIQPDRLVAQL</sequence>
<dbReference type="AlphaFoldDB" id="A0A5B8U5I6"/>
<dbReference type="InterPro" id="IPR016208">
    <property type="entry name" value="Ald_Oxase/xanthine_DH-like"/>
</dbReference>
<dbReference type="Proteomes" id="UP000321805">
    <property type="component" value="Chromosome"/>
</dbReference>
<dbReference type="Gene3D" id="3.30.365.10">
    <property type="entry name" value="Aldehyde oxidase/xanthine dehydrogenase, molybdopterin binding domain"/>
    <property type="match status" value="4"/>
</dbReference>
<evidence type="ECO:0000256" key="2">
    <source>
        <dbReference type="ARBA" id="ARBA00023002"/>
    </source>
</evidence>
<dbReference type="GO" id="GO:0016491">
    <property type="term" value="F:oxidoreductase activity"/>
    <property type="evidence" value="ECO:0007669"/>
    <property type="project" value="UniProtKB-KW"/>
</dbReference>
<keyword evidence="2" id="KW-0560">Oxidoreductase</keyword>
<reference evidence="4 5" key="1">
    <citation type="journal article" date="2018" name="J. Microbiol.">
        <title>Baekduia soli gen. nov., sp. nov., a novel bacterium isolated from the soil of Baekdu Mountain and proposal of a novel family name, Baekduiaceae fam. nov.</title>
        <authorList>
            <person name="An D.S."/>
            <person name="Siddiqi M.Z."/>
            <person name="Kim K.H."/>
            <person name="Yu H.S."/>
            <person name="Im W.T."/>
        </authorList>
    </citation>
    <scope>NUCLEOTIDE SEQUENCE [LARGE SCALE GENOMIC DNA]</scope>
    <source>
        <strain evidence="4 5">BR7-21</strain>
    </source>
</reference>
<proteinExistence type="predicted"/>
<gene>
    <name evidence="4" type="ORF">FSW04_12950</name>
</gene>
<dbReference type="PANTHER" id="PTHR11908:SF132">
    <property type="entry name" value="ALDEHYDE OXIDASE 1-RELATED"/>
    <property type="match status" value="1"/>
</dbReference>